<evidence type="ECO:0000256" key="1">
    <source>
        <dbReference type="SAM" id="Phobius"/>
    </source>
</evidence>
<feature type="transmembrane region" description="Helical" evidence="1">
    <location>
        <begin position="105"/>
        <end position="132"/>
    </location>
</feature>
<accession>A0A1J4MK82</accession>
<feature type="transmembrane region" description="Helical" evidence="1">
    <location>
        <begin position="52"/>
        <end position="70"/>
    </location>
</feature>
<reference evidence="2 3" key="1">
    <citation type="submission" date="2016-10" db="EMBL/GenBank/DDBJ databases">
        <title>Reductive evolution of mitochondrial metabolism and differential evolution of invasion-related proteins in Cryptosporidium.</title>
        <authorList>
            <person name="Liu S."/>
            <person name="Roellig D.M."/>
            <person name="Guo Y."/>
            <person name="Li N."/>
            <person name="Frace M.A."/>
            <person name="Tang K."/>
            <person name="Zhang L."/>
            <person name="Feng Y."/>
            <person name="Xiao L."/>
        </authorList>
    </citation>
    <scope>NUCLEOTIDE SEQUENCE [LARGE SCALE GENOMIC DNA]</scope>
    <source>
        <strain evidence="2">39726</strain>
    </source>
</reference>
<keyword evidence="1" id="KW-1133">Transmembrane helix</keyword>
<dbReference type="VEuPathDB" id="CryptoDB:cubi_00177"/>
<dbReference type="OrthoDB" id="337182at2759"/>
<keyword evidence="1 2" id="KW-0812">Transmembrane</keyword>
<feature type="transmembrane region" description="Helical" evidence="1">
    <location>
        <begin position="75"/>
        <end position="93"/>
    </location>
</feature>
<evidence type="ECO:0000313" key="2">
    <source>
        <dbReference type="EMBL" id="OII74624.1"/>
    </source>
</evidence>
<dbReference type="EMBL" id="LRBP01000009">
    <property type="protein sequence ID" value="OII74624.1"/>
    <property type="molecule type" value="Genomic_DNA"/>
</dbReference>
<evidence type="ECO:0000313" key="3">
    <source>
        <dbReference type="Proteomes" id="UP000186176"/>
    </source>
</evidence>
<dbReference type="AlphaFoldDB" id="A0A1J4MK82"/>
<sequence>MNIWSNLFFNIDEEQLINIYIRIFPFHKLMIYFILLQILIGSINLFCLNNEILGVLEIFFFANIGIVTAYIQVPVFYIIYSIVSIIGCLIHFNNTSFRNITLSDLNSVICISVIINHLSCSILSLKIFLIIINGINWESKFMSICGNLHITYIGYPRFNNSSSNIGYYTPLEESFQSNVLKKSSNASEYCD</sequence>
<organism evidence="2 3">
    <name type="scientific">Cryptosporidium ubiquitum</name>
    <dbReference type="NCBI Taxonomy" id="857276"/>
    <lineage>
        <taxon>Eukaryota</taxon>
        <taxon>Sar</taxon>
        <taxon>Alveolata</taxon>
        <taxon>Apicomplexa</taxon>
        <taxon>Conoidasida</taxon>
        <taxon>Coccidia</taxon>
        <taxon>Eucoccidiorida</taxon>
        <taxon>Eimeriorina</taxon>
        <taxon>Cryptosporidiidae</taxon>
        <taxon>Cryptosporidium</taxon>
    </lineage>
</organism>
<proteinExistence type="predicted"/>
<feature type="transmembrane region" description="Helical" evidence="1">
    <location>
        <begin position="29"/>
        <end position="46"/>
    </location>
</feature>
<gene>
    <name evidence="2" type="ORF">cubi_00177</name>
</gene>
<dbReference type="Proteomes" id="UP000186176">
    <property type="component" value="Unassembled WGS sequence"/>
</dbReference>
<comment type="caution">
    <text evidence="2">The sequence shown here is derived from an EMBL/GenBank/DDBJ whole genome shotgun (WGS) entry which is preliminary data.</text>
</comment>
<name>A0A1J4MK82_9CRYT</name>
<protein>
    <submittedName>
        <fullName evidence="2">Transmembrane domain-containing protein</fullName>
    </submittedName>
</protein>
<dbReference type="RefSeq" id="XP_028875770.1">
    <property type="nucleotide sequence ID" value="XM_029017191.1"/>
</dbReference>
<dbReference type="GeneID" id="39976970"/>
<keyword evidence="3" id="KW-1185">Reference proteome</keyword>
<keyword evidence="1" id="KW-0472">Membrane</keyword>